<dbReference type="SMART" id="SM00825">
    <property type="entry name" value="PKS_KS"/>
    <property type="match status" value="1"/>
</dbReference>
<comment type="similarity">
    <text evidence="1 3">Belongs to the thiolase-like superfamily. Beta-ketoacyl-ACP synthases family.</text>
</comment>
<keyword evidence="2 3" id="KW-0808">Transferase</keyword>
<evidence type="ECO:0000256" key="1">
    <source>
        <dbReference type="ARBA" id="ARBA00008467"/>
    </source>
</evidence>
<evidence type="ECO:0000313" key="5">
    <source>
        <dbReference type="EMBL" id="SPF40798.1"/>
    </source>
</evidence>
<dbReference type="AlphaFoldDB" id="A0A2U3KMB5"/>
<dbReference type="GO" id="GO:0006633">
    <property type="term" value="P:fatty acid biosynthetic process"/>
    <property type="evidence" value="ECO:0007669"/>
    <property type="project" value="TreeGrafter"/>
</dbReference>
<dbReference type="Pfam" id="PF02801">
    <property type="entry name" value="Ketoacyl-synt_C"/>
    <property type="match status" value="1"/>
</dbReference>
<name>A0A2U3KMB5_9FIRM</name>
<feature type="domain" description="Ketosynthase family 3 (KS3)" evidence="4">
    <location>
        <begin position="2"/>
        <end position="424"/>
    </location>
</feature>
<dbReference type="CDD" id="cd00834">
    <property type="entry name" value="KAS_I_II"/>
    <property type="match status" value="1"/>
</dbReference>
<evidence type="ECO:0000256" key="3">
    <source>
        <dbReference type="RuleBase" id="RU003694"/>
    </source>
</evidence>
<reference evidence="6" key="1">
    <citation type="submission" date="2018-02" db="EMBL/GenBank/DDBJ databases">
        <authorList>
            <person name="Hausmann B."/>
        </authorList>
    </citation>
    <scope>NUCLEOTIDE SEQUENCE [LARGE SCALE GENOMIC DNA]</scope>
    <source>
        <strain evidence="6">Peat soil MAG SbF1</strain>
    </source>
</reference>
<dbReference type="EMBL" id="OMOF01000151">
    <property type="protein sequence ID" value="SPF40798.1"/>
    <property type="molecule type" value="Genomic_DNA"/>
</dbReference>
<dbReference type="InterPro" id="IPR020841">
    <property type="entry name" value="PKS_Beta-ketoAc_synthase_dom"/>
</dbReference>
<dbReference type="PANTHER" id="PTHR11712:SF336">
    <property type="entry name" value="3-OXOACYL-[ACYL-CARRIER-PROTEIN] SYNTHASE, MITOCHONDRIAL"/>
    <property type="match status" value="1"/>
</dbReference>
<evidence type="ECO:0000259" key="4">
    <source>
        <dbReference type="PROSITE" id="PS52004"/>
    </source>
</evidence>
<dbReference type="InterPro" id="IPR000794">
    <property type="entry name" value="Beta-ketoacyl_synthase"/>
</dbReference>
<dbReference type="GO" id="GO:0004315">
    <property type="term" value="F:3-oxoacyl-[acyl-carrier-protein] synthase activity"/>
    <property type="evidence" value="ECO:0007669"/>
    <property type="project" value="TreeGrafter"/>
</dbReference>
<dbReference type="OrthoDB" id="9808669at2"/>
<sequence>MKERVVVTGMGVISSIGKNINEFTASLKVGRSGIGRIYNAFDPPISVSIAAEIQGISFDAYLEGCAYSTEIPPGFTNEVKQCARRAPFAVQGSITAAIEAWSHAQLFKNTLAPERVGIIIAGNNLTEHYQYGLYEKFKQTPEYLSPTYALHYLDTDQVGILSQIFKIRGEGFTVGGASASGNIGILKGFQLIQLGLVDVCMVIGSMAHLSPMELQGFYNIGAMGGKRFINEPEKACRPFDREHEGFIYGQASGCLVLESFKSASAREVSKLAEISGGALVLDGNHLSDPNEAGEIRAMETALNQALIDTYDVNYINTHGTSSPKGDEIELKAIRKVFKRKTLDIWINATKALTGHCLYSAGVIEAIATIIQMNEGFVHPNINLDNPIESDFKFSGKELTKASIPIALSNSFGFGGINTSIVLQKVK</sequence>
<dbReference type="NCBIfam" id="NF005490">
    <property type="entry name" value="PRK07103.1"/>
    <property type="match status" value="1"/>
</dbReference>
<dbReference type="GO" id="GO:0005829">
    <property type="term" value="C:cytosol"/>
    <property type="evidence" value="ECO:0007669"/>
    <property type="project" value="TreeGrafter"/>
</dbReference>
<protein>
    <submittedName>
        <fullName evidence="5">3-oxoacyl-(Acyl-carrier-protein) synthase, KASII</fullName>
    </submittedName>
</protein>
<dbReference type="PANTHER" id="PTHR11712">
    <property type="entry name" value="POLYKETIDE SYNTHASE-RELATED"/>
    <property type="match status" value="1"/>
</dbReference>
<dbReference type="InterPro" id="IPR014031">
    <property type="entry name" value="Ketoacyl_synth_C"/>
</dbReference>
<evidence type="ECO:0000256" key="2">
    <source>
        <dbReference type="ARBA" id="ARBA00022679"/>
    </source>
</evidence>
<dbReference type="Proteomes" id="UP000238916">
    <property type="component" value="Unassembled WGS sequence"/>
</dbReference>
<proteinExistence type="inferred from homology"/>
<accession>A0A2U3KMB5</accession>
<dbReference type="PROSITE" id="PS52004">
    <property type="entry name" value="KS3_2"/>
    <property type="match status" value="1"/>
</dbReference>
<organism evidence="5 6">
    <name type="scientific">Candidatus Desulfosporosinus infrequens</name>
    <dbReference type="NCBI Taxonomy" id="2043169"/>
    <lineage>
        <taxon>Bacteria</taxon>
        <taxon>Bacillati</taxon>
        <taxon>Bacillota</taxon>
        <taxon>Clostridia</taxon>
        <taxon>Eubacteriales</taxon>
        <taxon>Desulfitobacteriaceae</taxon>
        <taxon>Desulfosporosinus</taxon>
    </lineage>
</organism>
<dbReference type="InterPro" id="IPR016039">
    <property type="entry name" value="Thiolase-like"/>
</dbReference>
<dbReference type="InterPro" id="IPR014030">
    <property type="entry name" value="Ketoacyl_synth_N"/>
</dbReference>
<dbReference type="Pfam" id="PF00109">
    <property type="entry name" value="ketoacyl-synt"/>
    <property type="match status" value="1"/>
</dbReference>
<dbReference type="Gene3D" id="3.40.47.10">
    <property type="match status" value="2"/>
</dbReference>
<evidence type="ECO:0000313" key="6">
    <source>
        <dbReference type="Proteomes" id="UP000238916"/>
    </source>
</evidence>
<dbReference type="SUPFAM" id="SSF53901">
    <property type="entry name" value="Thiolase-like"/>
    <property type="match status" value="2"/>
</dbReference>
<gene>
    <name evidence="5" type="ORF">SBF1_2340003</name>
</gene>